<evidence type="ECO:0000313" key="3">
    <source>
        <dbReference type="Proteomes" id="UP000001431"/>
    </source>
</evidence>
<feature type="transmembrane region" description="Helical" evidence="1">
    <location>
        <begin position="41"/>
        <end position="60"/>
    </location>
</feature>
<reference evidence="2" key="1">
    <citation type="submission" date="2007-02" db="EMBL/GenBank/DDBJ databases">
        <title>Complete sequence of Pyrobaculum calidifontis JCM 11548.</title>
        <authorList>
            <consortium name="US DOE Joint Genome Institute"/>
            <person name="Copeland A."/>
            <person name="Lucas S."/>
            <person name="Lapidus A."/>
            <person name="Barry K."/>
            <person name="Glavina del Rio T."/>
            <person name="Dalin E."/>
            <person name="Tice H."/>
            <person name="Pitluck S."/>
            <person name="Chain P."/>
            <person name="Malfatti S."/>
            <person name="Shin M."/>
            <person name="Vergez L."/>
            <person name="Schmutz J."/>
            <person name="Larimer F."/>
            <person name="Land M."/>
            <person name="Hauser L."/>
            <person name="Kyrpides N."/>
            <person name="Mikhailova N."/>
            <person name="Cozen A.E."/>
            <person name="Fitz-Gibbon S.T."/>
            <person name="House C.H."/>
            <person name="Saltikov C."/>
            <person name="Lowe T.M."/>
            <person name="Richardson P."/>
        </authorList>
    </citation>
    <scope>NUCLEOTIDE SEQUENCE [LARGE SCALE GENOMIC DNA]</scope>
    <source>
        <strain evidence="2">JCM 11548</strain>
    </source>
</reference>
<proteinExistence type="predicted"/>
<gene>
    <name evidence="2" type="ordered locus">Pcal_1252</name>
</gene>
<dbReference type="EMBL" id="CP000561">
    <property type="protein sequence ID" value="ABO08676.1"/>
    <property type="molecule type" value="Genomic_DNA"/>
</dbReference>
<keyword evidence="3" id="KW-1185">Reference proteome</keyword>
<dbReference type="AlphaFoldDB" id="A3MVK9"/>
<dbReference type="HOGENOM" id="CLU_2353309_0_0_2"/>
<dbReference type="KEGG" id="pcl:Pcal_1252"/>
<feature type="transmembrane region" description="Helical" evidence="1">
    <location>
        <begin position="66"/>
        <end position="89"/>
    </location>
</feature>
<organism evidence="2 3">
    <name type="scientific">Pyrobaculum calidifontis (strain DSM 21063 / JCM 11548 / VA1)</name>
    <dbReference type="NCBI Taxonomy" id="410359"/>
    <lineage>
        <taxon>Archaea</taxon>
        <taxon>Thermoproteota</taxon>
        <taxon>Thermoprotei</taxon>
        <taxon>Thermoproteales</taxon>
        <taxon>Thermoproteaceae</taxon>
        <taxon>Pyrobaculum</taxon>
    </lineage>
</organism>
<name>A3MVK9_PYRCJ</name>
<evidence type="ECO:0000256" key="1">
    <source>
        <dbReference type="SAM" id="Phobius"/>
    </source>
</evidence>
<keyword evidence="1" id="KW-1133">Transmembrane helix</keyword>
<sequence length="96" mass="9998">MFAGLMLLGAGVGHLLGYPGAGAFIGIGLGYVAMALLRGRAVFLLGLGAVFLVTGVEQLLGLEEQWRTMGALFTVLTGLGFVLWGVSLLRARTGQF</sequence>
<dbReference type="Proteomes" id="UP000001431">
    <property type="component" value="Chromosome"/>
</dbReference>
<protein>
    <submittedName>
        <fullName evidence="2">Uncharacterized protein</fullName>
    </submittedName>
</protein>
<evidence type="ECO:0000313" key="2">
    <source>
        <dbReference type="EMBL" id="ABO08676.1"/>
    </source>
</evidence>
<keyword evidence="1" id="KW-0812">Transmembrane</keyword>
<feature type="transmembrane region" description="Helical" evidence="1">
    <location>
        <begin position="15"/>
        <end position="34"/>
    </location>
</feature>
<dbReference type="STRING" id="410359.Pcal_1252"/>
<dbReference type="eggNOG" id="arCOG09425">
    <property type="taxonomic scope" value="Archaea"/>
</dbReference>
<accession>A3MVK9</accession>
<keyword evidence="1" id="KW-0472">Membrane</keyword>